<dbReference type="EC" id="2.3.3.10" evidence="3"/>
<evidence type="ECO:0000256" key="1">
    <source>
        <dbReference type="ARBA" id="ARBA00022679"/>
    </source>
</evidence>
<dbReference type="Gramene" id="C.cajan_42923.t">
    <property type="protein sequence ID" value="C.cajan_42923.t"/>
    <property type="gene ID" value="C.cajan_42923"/>
</dbReference>
<dbReference type="SUPFAM" id="SSF53901">
    <property type="entry name" value="Thiolase-like"/>
    <property type="match status" value="1"/>
</dbReference>
<dbReference type="EMBL" id="KQ484391">
    <property type="protein sequence ID" value="KYP35381.1"/>
    <property type="molecule type" value="Genomic_DNA"/>
</dbReference>
<proteinExistence type="predicted"/>
<keyword evidence="1 3" id="KW-0808">Transferase</keyword>
<evidence type="ECO:0000259" key="2">
    <source>
        <dbReference type="Pfam" id="PF08540"/>
    </source>
</evidence>
<dbReference type="InterPro" id="IPR016039">
    <property type="entry name" value="Thiolase-like"/>
</dbReference>
<dbReference type="PANTHER" id="PTHR43323">
    <property type="entry name" value="3-HYDROXY-3-METHYLGLUTARYL COENZYME A SYNTHASE"/>
    <property type="match status" value="1"/>
</dbReference>
<dbReference type="Pfam" id="PF08540">
    <property type="entry name" value="HMG_CoA_synt_C"/>
    <property type="match status" value="1"/>
</dbReference>
<dbReference type="InterPro" id="IPR013746">
    <property type="entry name" value="HMG_CoA_synt_C_dom"/>
</dbReference>
<evidence type="ECO:0000313" key="3">
    <source>
        <dbReference type="EMBL" id="KYP35381.1"/>
    </source>
</evidence>
<dbReference type="Proteomes" id="UP000075243">
    <property type="component" value="Unassembled WGS sequence"/>
</dbReference>
<dbReference type="AlphaFoldDB" id="A0A151QYI2"/>
<dbReference type="Gene3D" id="3.40.47.10">
    <property type="match status" value="1"/>
</dbReference>
<feature type="domain" description="Hydroxymethylglutaryl-coenzyme A synthase C-terminal" evidence="2">
    <location>
        <begin position="10"/>
        <end position="53"/>
    </location>
</feature>
<keyword evidence="3" id="KW-0012">Acyltransferase</keyword>
<dbReference type="GO" id="GO:0004421">
    <property type="term" value="F:hydroxymethylglutaryl-CoA synthase activity"/>
    <property type="evidence" value="ECO:0007669"/>
    <property type="project" value="UniProtKB-EC"/>
</dbReference>
<dbReference type="GO" id="GO:0006084">
    <property type="term" value="P:acetyl-CoA metabolic process"/>
    <property type="evidence" value="ECO:0007669"/>
    <property type="project" value="InterPro"/>
</dbReference>
<name>A0A151QYI2_CAJCA</name>
<gene>
    <name evidence="3" type="ORF">KK1_043587</name>
</gene>
<organism evidence="3 4">
    <name type="scientific">Cajanus cajan</name>
    <name type="common">Pigeon pea</name>
    <name type="synonym">Cajanus indicus</name>
    <dbReference type="NCBI Taxonomy" id="3821"/>
    <lineage>
        <taxon>Eukaryota</taxon>
        <taxon>Viridiplantae</taxon>
        <taxon>Streptophyta</taxon>
        <taxon>Embryophyta</taxon>
        <taxon>Tracheophyta</taxon>
        <taxon>Spermatophyta</taxon>
        <taxon>Magnoliopsida</taxon>
        <taxon>eudicotyledons</taxon>
        <taxon>Gunneridae</taxon>
        <taxon>Pentapetalae</taxon>
        <taxon>rosids</taxon>
        <taxon>fabids</taxon>
        <taxon>Fabales</taxon>
        <taxon>Fabaceae</taxon>
        <taxon>Papilionoideae</taxon>
        <taxon>50 kb inversion clade</taxon>
        <taxon>NPAAA clade</taxon>
        <taxon>indigoferoid/millettioid clade</taxon>
        <taxon>Phaseoleae</taxon>
        <taxon>Cajanus</taxon>
    </lineage>
</organism>
<accession>A0A151QYI2</accession>
<protein>
    <submittedName>
        <fullName evidence="3">Hydroxymethylglutaryl-CoA synthase</fullName>
        <ecNumber evidence="3">2.3.3.10</ecNumber>
    </submittedName>
</protein>
<reference evidence="3" key="1">
    <citation type="journal article" date="2012" name="Nat. Biotechnol.">
        <title>Draft genome sequence of pigeonpea (Cajanus cajan), an orphan legume crop of resource-poor farmers.</title>
        <authorList>
            <person name="Varshney R.K."/>
            <person name="Chen W."/>
            <person name="Li Y."/>
            <person name="Bharti A.K."/>
            <person name="Saxena R.K."/>
            <person name="Schlueter J.A."/>
            <person name="Donoghue M.T."/>
            <person name="Azam S."/>
            <person name="Fan G."/>
            <person name="Whaley A.M."/>
            <person name="Farmer A.D."/>
            <person name="Sheridan J."/>
            <person name="Iwata A."/>
            <person name="Tuteja R."/>
            <person name="Penmetsa R.V."/>
            <person name="Wu W."/>
            <person name="Upadhyaya H.D."/>
            <person name="Yang S.P."/>
            <person name="Shah T."/>
            <person name="Saxena K.B."/>
            <person name="Michael T."/>
            <person name="McCombie W.R."/>
            <person name="Yang B."/>
            <person name="Zhang G."/>
            <person name="Yang H."/>
            <person name="Wang J."/>
            <person name="Spillane C."/>
            <person name="Cook D.R."/>
            <person name="May G.D."/>
            <person name="Xu X."/>
            <person name="Jackson S.A."/>
        </authorList>
    </citation>
    <scope>NUCLEOTIDE SEQUENCE [LARGE SCALE GENOMIC DNA]</scope>
</reference>
<dbReference type="STRING" id="3821.A0A151QYI2"/>
<keyword evidence="4" id="KW-1185">Reference proteome</keyword>
<dbReference type="PANTHER" id="PTHR43323:SF2">
    <property type="entry name" value="HYDROXYMETHYLGLUTARYL-COA SYNTHASE"/>
    <property type="match status" value="1"/>
</dbReference>
<evidence type="ECO:0000313" key="4">
    <source>
        <dbReference type="Proteomes" id="UP000075243"/>
    </source>
</evidence>
<dbReference type="GO" id="GO:0010142">
    <property type="term" value="P:farnesyl diphosphate biosynthetic process, mevalonate pathway"/>
    <property type="evidence" value="ECO:0007669"/>
    <property type="project" value="InterPro"/>
</dbReference>
<sequence>MLIGLDAPFAFESKLRGSHIAHAYYFYNPNLGSGYPVVDGKLSQTCYLMTLDSL</sequence>